<dbReference type="Gene3D" id="1.10.760.10">
    <property type="entry name" value="Cytochrome c-like domain"/>
    <property type="match status" value="1"/>
</dbReference>
<name>A0ABT1X4D2_9PROT</name>
<dbReference type="PANTHER" id="PTHR10266:SF3">
    <property type="entry name" value="CYTOCHROME C1, HEME PROTEIN, MITOCHONDRIAL"/>
    <property type="match status" value="1"/>
</dbReference>
<dbReference type="Pfam" id="PF02167">
    <property type="entry name" value="Cytochrom_C1"/>
    <property type="match status" value="1"/>
</dbReference>
<dbReference type="PROSITE" id="PS51007">
    <property type="entry name" value="CYTC"/>
    <property type="match status" value="1"/>
</dbReference>
<dbReference type="InterPro" id="IPR036909">
    <property type="entry name" value="Cyt_c-like_dom_sf"/>
</dbReference>
<organism evidence="13 14">
    <name type="scientific">Roseomonas populi</name>
    <dbReference type="NCBI Taxonomy" id="3121582"/>
    <lineage>
        <taxon>Bacteria</taxon>
        <taxon>Pseudomonadati</taxon>
        <taxon>Pseudomonadota</taxon>
        <taxon>Alphaproteobacteria</taxon>
        <taxon>Acetobacterales</taxon>
        <taxon>Roseomonadaceae</taxon>
        <taxon>Roseomonas</taxon>
    </lineage>
</organism>
<evidence type="ECO:0000256" key="8">
    <source>
        <dbReference type="ARBA" id="ARBA00023136"/>
    </source>
</evidence>
<comment type="caution">
    <text evidence="13">The sequence shown here is derived from an EMBL/GenBank/DDBJ whole genome shotgun (WGS) entry which is preliminary data.</text>
</comment>
<evidence type="ECO:0000313" key="13">
    <source>
        <dbReference type="EMBL" id="MCR0982970.1"/>
    </source>
</evidence>
<proteinExistence type="predicted"/>
<feature type="signal peptide" evidence="11">
    <location>
        <begin position="1"/>
        <end position="26"/>
    </location>
</feature>
<dbReference type="PANTHER" id="PTHR10266">
    <property type="entry name" value="CYTOCHROME C1"/>
    <property type="match status" value="1"/>
</dbReference>
<dbReference type="Gene3D" id="1.20.5.100">
    <property type="entry name" value="Cytochrome c1, transmembrane anchor, C-terminal"/>
    <property type="match status" value="1"/>
</dbReference>
<feature type="transmembrane region" description="Helical" evidence="10">
    <location>
        <begin position="232"/>
        <end position="250"/>
    </location>
</feature>
<dbReference type="SUPFAM" id="SSF46626">
    <property type="entry name" value="Cytochrome c"/>
    <property type="match status" value="1"/>
</dbReference>
<keyword evidence="4 10" id="KW-0812">Transmembrane</keyword>
<protein>
    <recommendedName>
        <fullName evidence="2">Cytochrome c1</fullName>
    </recommendedName>
</protein>
<reference evidence="13 14" key="1">
    <citation type="submission" date="2022-06" db="EMBL/GenBank/DDBJ databases">
        <title>Roseomonas CN29.</title>
        <authorList>
            <person name="Cheng Y."/>
            <person name="He X."/>
        </authorList>
    </citation>
    <scope>NUCLEOTIDE SEQUENCE [LARGE SCALE GENOMIC DNA]</scope>
    <source>
        <strain evidence="13 14">CN29</strain>
    </source>
</reference>
<dbReference type="RefSeq" id="WP_257716634.1">
    <property type="nucleotide sequence ID" value="NZ_JANJOU010000009.1"/>
</dbReference>
<keyword evidence="7 9" id="KW-0408">Iron</keyword>
<feature type="chain" id="PRO_5047018486" description="Cytochrome c1" evidence="11">
    <location>
        <begin position="27"/>
        <end position="265"/>
    </location>
</feature>
<evidence type="ECO:0000256" key="4">
    <source>
        <dbReference type="ARBA" id="ARBA00022692"/>
    </source>
</evidence>
<evidence type="ECO:0000256" key="6">
    <source>
        <dbReference type="ARBA" id="ARBA00022989"/>
    </source>
</evidence>
<keyword evidence="8 10" id="KW-0472">Membrane</keyword>
<dbReference type="EMBL" id="JANJOU010000009">
    <property type="protein sequence ID" value="MCR0982970.1"/>
    <property type="molecule type" value="Genomic_DNA"/>
</dbReference>
<evidence type="ECO:0000256" key="1">
    <source>
        <dbReference type="ARBA" id="ARBA00004370"/>
    </source>
</evidence>
<gene>
    <name evidence="13" type="ORF">NRP21_13020</name>
</gene>
<keyword evidence="3 9" id="KW-0349">Heme</keyword>
<keyword evidence="5 9" id="KW-0479">Metal-binding</keyword>
<keyword evidence="14" id="KW-1185">Reference proteome</keyword>
<evidence type="ECO:0000256" key="11">
    <source>
        <dbReference type="SAM" id="SignalP"/>
    </source>
</evidence>
<accession>A0ABT1X4D2</accession>
<keyword evidence="6 10" id="KW-1133">Transmembrane helix</keyword>
<evidence type="ECO:0000256" key="10">
    <source>
        <dbReference type="SAM" id="Phobius"/>
    </source>
</evidence>
<evidence type="ECO:0000256" key="7">
    <source>
        <dbReference type="ARBA" id="ARBA00023004"/>
    </source>
</evidence>
<feature type="domain" description="Cytochrome c" evidence="12">
    <location>
        <begin position="51"/>
        <end position="222"/>
    </location>
</feature>
<evidence type="ECO:0000256" key="5">
    <source>
        <dbReference type="ARBA" id="ARBA00022723"/>
    </source>
</evidence>
<keyword evidence="11" id="KW-0732">Signal</keyword>
<evidence type="ECO:0000259" key="12">
    <source>
        <dbReference type="PROSITE" id="PS51007"/>
    </source>
</evidence>
<evidence type="ECO:0000256" key="9">
    <source>
        <dbReference type="PROSITE-ProRule" id="PRU00433"/>
    </source>
</evidence>
<dbReference type="InterPro" id="IPR009056">
    <property type="entry name" value="Cyt_c-like_dom"/>
</dbReference>
<dbReference type="Proteomes" id="UP001524642">
    <property type="component" value="Unassembled WGS sequence"/>
</dbReference>
<evidence type="ECO:0000256" key="2">
    <source>
        <dbReference type="ARBA" id="ARBA00016165"/>
    </source>
</evidence>
<dbReference type="PRINTS" id="PR00603">
    <property type="entry name" value="CYTOCHROMEC1"/>
</dbReference>
<evidence type="ECO:0000256" key="3">
    <source>
        <dbReference type="ARBA" id="ARBA00022617"/>
    </source>
</evidence>
<evidence type="ECO:0000313" key="14">
    <source>
        <dbReference type="Proteomes" id="UP001524642"/>
    </source>
</evidence>
<comment type="subcellular location">
    <subcellularLocation>
        <location evidence="1">Membrane</location>
    </subcellularLocation>
</comment>
<dbReference type="InterPro" id="IPR002326">
    <property type="entry name" value="Cyt_c1"/>
</dbReference>
<sequence>MRRSVSTLKAAVLLSALALVPAGAMAQGHDEIHLPDTKFSFEGIFGTFDRASAQRGFQVYKEVCSACHSMRHLSYRHLRGIGLTEGQVAALASQFQVQDGPNDNGEMFERPARASDHFRRPFPNDAAARAANNGALPPDLSVMVKAREGGADYIHALLTGYADPPPGVTIAEGMHYNKYFPGHQIAMAPPLNSEGQVTYADETKSTVDQMATDVSTFLAWAAEPELEQRRAMGVRMIIYLAILGGLVFAVKKKIWARLHQREPAP</sequence>